<dbReference type="GO" id="GO:0016705">
    <property type="term" value="F:oxidoreductase activity, acting on paired donors, with incorporation or reduction of molecular oxygen"/>
    <property type="evidence" value="ECO:0007669"/>
    <property type="project" value="InterPro"/>
</dbReference>
<dbReference type="GO" id="GO:0004497">
    <property type="term" value="F:monooxygenase activity"/>
    <property type="evidence" value="ECO:0007669"/>
    <property type="project" value="UniProtKB-KW"/>
</dbReference>
<keyword evidence="5 9" id="KW-0560">Oxidoreductase</keyword>
<dbReference type="EMBL" id="CACVKT020009470">
    <property type="protein sequence ID" value="CAC5421985.1"/>
    <property type="molecule type" value="Genomic_DNA"/>
</dbReference>
<dbReference type="SUPFAM" id="SSF48264">
    <property type="entry name" value="Cytochrome P450"/>
    <property type="match status" value="1"/>
</dbReference>
<reference evidence="10 11" key="1">
    <citation type="submission" date="2020-06" db="EMBL/GenBank/DDBJ databases">
        <authorList>
            <person name="Li R."/>
            <person name="Bekaert M."/>
        </authorList>
    </citation>
    <scope>NUCLEOTIDE SEQUENCE [LARGE SCALE GENOMIC DNA]</scope>
    <source>
        <strain evidence="11">wild</strain>
    </source>
</reference>
<dbReference type="PANTHER" id="PTHR24279:SF120">
    <property type="entry name" value="CYTOCHROME P450"/>
    <property type="match status" value="1"/>
</dbReference>
<gene>
    <name evidence="10" type="ORF">MCOR_54059</name>
</gene>
<dbReference type="InterPro" id="IPR036396">
    <property type="entry name" value="Cyt_P450_sf"/>
</dbReference>
<dbReference type="Proteomes" id="UP000507470">
    <property type="component" value="Unassembled WGS sequence"/>
</dbReference>
<evidence type="ECO:0000256" key="5">
    <source>
        <dbReference type="ARBA" id="ARBA00023002"/>
    </source>
</evidence>
<protein>
    <submittedName>
        <fullName evidence="10">CYP49A</fullName>
    </submittedName>
</protein>
<keyword evidence="3 8" id="KW-0349">Heme</keyword>
<proteinExistence type="inferred from homology"/>
<dbReference type="GO" id="GO:0020037">
    <property type="term" value="F:heme binding"/>
    <property type="evidence" value="ECO:0007669"/>
    <property type="project" value="InterPro"/>
</dbReference>
<evidence type="ECO:0000256" key="6">
    <source>
        <dbReference type="ARBA" id="ARBA00023004"/>
    </source>
</evidence>
<dbReference type="PANTHER" id="PTHR24279">
    <property type="entry name" value="CYTOCHROME P450"/>
    <property type="match status" value="1"/>
</dbReference>
<dbReference type="InterPro" id="IPR017972">
    <property type="entry name" value="Cyt_P450_CS"/>
</dbReference>
<sequence length="534" mass="61447">MYSVNRAMHLVRFCRPYPGLINKEVKVINTWSSHTASTSTVVRNDRSLPSEIKPFSAVPGPKGLYNVPFIGAALHFKPFTKYTANEINDLLTDMRKKYGDIFKIKFGKDYMVYINHPDDAKTILQAHYEVHKRISFDLSETLAEREKVNKGLILLNGKEWADLRKPTQEKMLRPAVVASYVPLIEKVTNDFVDNLKKKKQVDDLLWELNNYTIESVGMLCFNKRLGCLDEGTNSPAEVAVALRNIFDMLQKSFFMPLKMYLYFKTPFYKRFEQEGRKFMEVVSTETAIQNEFLTKLKKEGKLEEYLENEPNFMYSLLADGRLSEDQISSVVSDLFGAGIDSTANTLVFLLAQLALNPDKQAKLYDEIQQVVGNSRHLTKEHLAKMSYLKACLKESHRKIFPISFGVLRILESDLVVGGYQMPKNTVLAINNRSMAMDDRFYYRPTEFLPERWLRETTGDIAKSKEFPFAHKPFGFGPRACIGQRFAENEIFIAATKIVKNFHVSMPSDVKEIKTTLKIFTTPSEKIKMNFLERQ</sequence>
<evidence type="ECO:0000256" key="3">
    <source>
        <dbReference type="ARBA" id="ARBA00022617"/>
    </source>
</evidence>
<dbReference type="OrthoDB" id="3945418at2759"/>
<feature type="binding site" description="axial binding residue" evidence="8">
    <location>
        <position position="480"/>
    </location>
    <ligand>
        <name>heme</name>
        <dbReference type="ChEBI" id="CHEBI:30413"/>
    </ligand>
    <ligandPart>
        <name>Fe</name>
        <dbReference type="ChEBI" id="CHEBI:18248"/>
    </ligandPart>
</feature>
<dbReference type="PRINTS" id="PR00385">
    <property type="entry name" value="P450"/>
</dbReference>
<dbReference type="PROSITE" id="PS00086">
    <property type="entry name" value="CYTOCHROME_P450"/>
    <property type="match status" value="1"/>
</dbReference>
<dbReference type="PRINTS" id="PR00463">
    <property type="entry name" value="EP450I"/>
</dbReference>
<evidence type="ECO:0000256" key="1">
    <source>
        <dbReference type="ARBA" id="ARBA00001971"/>
    </source>
</evidence>
<evidence type="ECO:0000256" key="7">
    <source>
        <dbReference type="ARBA" id="ARBA00023033"/>
    </source>
</evidence>
<evidence type="ECO:0000313" key="11">
    <source>
        <dbReference type="Proteomes" id="UP000507470"/>
    </source>
</evidence>
<organism evidence="10 11">
    <name type="scientific">Mytilus coruscus</name>
    <name type="common">Sea mussel</name>
    <dbReference type="NCBI Taxonomy" id="42192"/>
    <lineage>
        <taxon>Eukaryota</taxon>
        <taxon>Metazoa</taxon>
        <taxon>Spiralia</taxon>
        <taxon>Lophotrochozoa</taxon>
        <taxon>Mollusca</taxon>
        <taxon>Bivalvia</taxon>
        <taxon>Autobranchia</taxon>
        <taxon>Pteriomorphia</taxon>
        <taxon>Mytilida</taxon>
        <taxon>Mytiloidea</taxon>
        <taxon>Mytilidae</taxon>
        <taxon>Mytilinae</taxon>
        <taxon>Mytilus</taxon>
    </lineage>
</organism>
<comment type="cofactor">
    <cofactor evidence="1 8">
        <name>heme</name>
        <dbReference type="ChEBI" id="CHEBI:30413"/>
    </cofactor>
</comment>
<dbReference type="InterPro" id="IPR050479">
    <property type="entry name" value="CYP11_CYP27_families"/>
</dbReference>
<keyword evidence="7 9" id="KW-0503">Monooxygenase</keyword>
<name>A0A6J8ER43_MYTCO</name>
<keyword evidence="4 8" id="KW-0479">Metal-binding</keyword>
<dbReference type="InterPro" id="IPR002401">
    <property type="entry name" value="Cyt_P450_E_grp-I"/>
</dbReference>
<accession>A0A6J8ER43</accession>
<dbReference type="InterPro" id="IPR001128">
    <property type="entry name" value="Cyt_P450"/>
</dbReference>
<evidence type="ECO:0000256" key="2">
    <source>
        <dbReference type="ARBA" id="ARBA00010617"/>
    </source>
</evidence>
<evidence type="ECO:0000256" key="9">
    <source>
        <dbReference type="RuleBase" id="RU000461"/>
    </source>
</evidence>
<keyword evidence="6 8" id="KW-0408">Iron</keyword>
<dbReference type="Pfam" id="PF00067">
    <property type="entry name" value="p450"/>
    <property type="match status" value="1"/>
</dbReference>
<dbReference type="AlphaFoldDB" id="A0A6J8ER43"/>
<dbReference type="Gene3D" id="1.10.630.10">
    <property type="entry name" value="Cytochrome P450"/>
    <property type="match status" value="1"/>
</dbReference>
<keyword evidence="11" id="KW-1185">Reference proteome</keyword>
<evidence type="ECO:0000256" key="8">
    <source>
        <dbReference type="PIRSR" id="PIRSR602401-1"/>
    </source>
</evidence>
<comment type="similarity">
    <text evidence="2 9">Belongs to the cytochrome P450 family.</text>
</comment>
<evidence type="ECO:0000256" key="4">
    <source>
        <dbReference type="ARBA" id="ARBA00022723"/>
    </source>
</evidence>
<dbReference type="GO" id="GO:0005506">
    <property type="term" value="F:iron ion binding"/>
    <property type="evidence" value="ECO:0007669"/>
    <property type="project" value="InterPro"/>
</dbReference>
<evidence type="ECO:0000313" key="10">
    <source>
        <dbReference type="EMBL" id="CAC5421985.1"/>
    </source>
</evidence>
<dbReference type="CDD" id="cd11054">
    <property type="entry name" value="CYP24A1-like"/>
    <property type="match status" value="1"/>
</dbReference>